<dbReference type="Proteomes" id="UP001152533">
    <property type="component" value="Unassembled WGS sequence"/>
</dbReference>
<name>A0A9W4RP29_9PEZI</name>
<proteinExistence type="inferred from homology"/>
<dbReference type="EMBL" id="CAMGZC010000187">
    <property type="protein sequence ID" value="CAI0644750.1"/>
    <property type="molecule type" value="Genomic_DNA"/>
</dbReference>
<dbReference type="PROSITE" id="PS00138">
    <property type="entry name" value="SUBTILASE_SER"/>
    <property type="match status" value="1"/>
</dbReference>
<organism evidence="11 12">
    <name type="scientific">Colletotrichum noveboracense</name>
    <dbReference type="NCBI Taxonomy" id="2664923"/>
    <lineage>
        <taxon>Eukaryota</taxon>
        <taxon>Fungi</taxon>
        <taxon>Dikarya</taxon>
        <taxon>Ascomycota</taxon>
        <taxon>Pezizomycotina</taxon>
        <taxon>Sordariomycetes</taxon>
        <taxon>Hypocreomycetidae</taxon>
        <taxon>Glomerellales</taxon>
        <taxon>Glomerellaceae</taxon>
        <taxon>Colletotrichum</taxon>
        <taxon>Colletotrichum gloeosporioides species complex</taxon>
    </lineage>
</organism>
<keyword evidence="2 6" id="KW-0645">Protease</keyword>
<feature type="active site" description="Charge relay system" evidence="6">
    <location>
        <position position="350"/>
    </location>
</feature>
<dbReference type="GO" id="GO:0004252">
    <property type="term" value="F:serine-type endopeptidase activity"/>
    <property type="evidence" value="ECO:0007669"/>
    <property type="project" value="UniProtKB-UniRule"/>
</dbReference>
<evidence type="ECO:0000256" key="1">
    <source>
        <dbReference type="ARBA" id="ARBA00011073"/>
    </source>
</evidence>
<dbReference type="InterPro" id="IPR050131">
    <property type="entry name" value="Peptidase_S8_subtilisin-like"/>
</dbReference>
<feature type="active site" description="Charge relay system" evidence="6">
    <location>
        <position position="159"/>
    </location>
</feature>
<dbReference type="GO" id="GO:0006508">
    <property type="term" value="P:proteolysis"/>
    <property type="evidence" value="ECO:0007669"/>
    <property type="project" value="UniProtKB-KW"/>
</dbReference>
<dbReference type="Gene3D" id="3.40.50.200">
    <property type="entry name" value="Peptidase S8/S53 domain"/>
    <property type="match status" value="1"/>
</dbReference>
<dbReference type="InterPro" id="IPR010259">
    <property type="entry name" value="S8pro/Inhibitor_I9"/>
</dbReference>
<dbReference type="InterPro" id="IPR023827">
    <property type="entry name" value="Peptidase_S8_Asp-AS"/>
</dbReference>
<dbReference type="GO" id="GO:0005576">
    <property type="term" value="C:extracellular region"/>
    <property type="evidence" value="ECO:0007669"/>
    <property type="project" value="UniProtKB-ARBA"/>
</dbReference>
<dbReference type="InterPro" id="IPR034193">
    <property type="entry name" value="PCSK9_ProteinaseK-like"/>
</dbReference>
<feature type="signal peptide" evidence="8">
    <location>
        <begin position="1"/>
        <end position="21"/>
    </location>
</feature>
<keyword evidence="5 6" id="KW-0720">Serine protease</keyword>
<feature type="active site" description="Charge relay system" evidence="6">
    <location>
        <position position="191"/>
    </location>
</feature>
<dbReference type="Pfam" id="PF00082">
    <property type="entry name" value="Peptidase_S8"/>
    <property type="match status" value="1"/>
</dbReference>
<dbReference type="PANTHER" id="PTHR43806:SF11">
    <property type="entry name" value="CEREVISIN-RELATED"/>
    <property type="match status" value="1"/>
</dbReference>
<protein>
    <recommendedName>
        <fullName evidence="13">Subtilase</fullName>
    </recommendedName>
</protein>
<feature type="domain" description="Inhibitor I9" evidence="10">
    <location>
        <begin position="34"/>
        <end position="112"/>
    </location>
</feature>
<reference evidence="11" key="1">
    <citation type="submission" date="2022-08" db="EMBL/GenBank/DDBJ databases">
        <authorList>
            <person name="Giroux E."/>
            <person name="Giroux E."/>
        </authorList>
    </citation>
    <scope>NUCLEOTIDE SEQUENCE</scope>
    <source>
        <strain evidence="11">H1091258</strain>
    </source>
</reference>
<evidence type="ECO:0000256" key="7">
    <source>
        <dbReference type="RuleBase" id="RU003355"/>
    </source>
</evidence>
<dbReference type="SUPFAM" id="SSF54897">
    <property type="entry name" value="Protease propeptides/inhibitors"/>
    <property type="match status" value="1"/>
</dbReference>
<dbReference type="InterPro" id="IPR015500">
    <property type="entry name" value="Peptidase_S8_subtilisin-rel"/>
</dbReference>
<dbReference type="PANTHER" id="PTHR43806">
    <property type="entry name" value="PEPTIDASE S8"/>
    <property type="match status" value="1"/>
</dbReference>
<dbReference type="SUPFAM" id="SSF52743">
    <property type="entry name" value="Subtilisin-like"/>
    <property type="match status" value="1"/>
</dbReference>
<evidence type="ECO:0000256" key="8">
    <source>
        <dbReference type="SAM" id="SignalP"/>
    </source>
</evidence>
<keyword evidence="4 6" id="KW-0378">Hydrolase</keyword>
<evidence type="ECO:0000313" key="12">
    <source>
        <dbReference type="Proteomes" id="UP001152533"/>
    </source>
</evidence>
<evidence type="ECO:0000259" key="9">
    <source>
        <dbReference type="Pfam" id="PF00082"/>
    </source>
</evidence>
<gene>
    <name evidence="11" type="ORF">CGXH109_LOCUS38570</name>
</gene>
<dbReference type="CDD" id="cd04077">
    <property type="entry name" value="Peptidases_S8_PCSK9_ProteinaseK_like"/>
    <property type="match status" value="1"/>
</dbReference>
<dbReference type="InterPro" id="IPR023828">
    <property type="entry name" value="Peptidase_S8_Ser-AS"/>
</dbReference>
<dbReference type="Pfam" id="PF05922">
    <property type="entry name" value="Inhibitor_I9"/>
    <property type="match status" value="1"/>
</dbReference>
<accession>A0A9W4RP29</accession>
<dbReference type="PROSITE" id="PS00136">
    <property type="entry name" value="SUBTILASE_ASP"/>
    <property type="match status" value="1"/>
</dbReference>
<evidence type="ECO:0000259" key="10">
    <source>
        <dbReference type="Pfam" id="PF05922"/>
    </source>
</evidence>
<evidence type="ECO:0008006" key="13">
    <source>
        <dbReference type="Google" id="ProtNLM"/>
    </source>
</evidence>
<evidence type="ECO:0000256" key="5">
    <source>
        <dbReference type="ARBA" id="ARBA00022825"/>
    </source>
</evidence>
<keyword evidence="12" id="KW-1185">Reference proteome</keyword>
<dbReference type="InterPro" id="IPR000209">
    <property type="entry name" value="Peptidase_S8/S53_dom"/>
</dbReference>
<feature type="domain" description="Peptidase S8/S53" evidence="9">
    <location>
        <begin position="150"/>
        <end position="379"/>
    </location>
</feature>
<comment type="caution">
    <text evidence="11">The sequence shown here is derived from an EMBL/GenBank/DDBJ whole genome shotgun (WGS) entry which is preliminary data.</text>
</comment>
<sequence length="480" mass="50746">MSSFSLVAILLVSGLRALAAAVPSAALDGVIPGQYIIRLKPGLQPAEFESHMVWATGVHKRSPGRRDTTGIEKSFNIGAFNAYTGSFDDDSIAEIGAGEEVLSVEPNRIVELDAFYTQWNAPWGLTALSSPNRLSDSSDTGSYVYDRSAGEGTFVYMLDTGVQISHPNFGGRAVRGYNARPEEAFDDLGGHGTHTAGIVGSQTYGVVKKATIVAVKVLAGGGLGTVDTVLDGYNWAVNNITETPGRLGKSVISMSLGFTVSSQTSALDDAVKAAYDLGVVTVASAGNSNQDAIGRSPARAEQAFTVGAANWDRTRAAFSNYGSSVKIFGPGVGIKSLGLNNGYATMSGTSQAAPYVAGLIAYLMSKEGLATPKAVLGRVKELAIDGVVQDTKGSENLLAYNGRQGVIQGVARRAKKIRLVTQRCGMGRRSAVLKNVEMMSEKDFEWFSGEPVEFAYHIIKSCFESDSNNMDLTGCLTKTQ</sequence>
<dbReference type="PRINTS" id="PR00723">
    <property type="entry name" value="SUBTILISIN"/>
</dbReference>
<dbReference type="AlphaFoldDB" id="A0A9W4RP29"/>
<evidence type="ECO:0000313" key="11">
    <source>
        <dbReference type="EMBL" id="CAI0644750.1"/>
    </source>
</evidence>
<dbReference type="InterPro" id="IPR036852">
    <property type="entry name" value="Peptidase_S8/S53_dom_sf"/>
</dbReference>
<feature type="chain" id="PRO_5040944412" description="Subtilase" evidence="8">
    <location>
        <begin position="22"/>
        <end position="480"/>
    </location>
</feature>
<dbReference type="PROSITE" id="PS51892">
    <property type="entry name" value="SUBTILASE"/>
    <property type="match status" value="1"/>
</dbReference>
<keyword evidence="3 8" id="KW-0732">Signal</keyword>
<evidence type="ECO:0000256" key="2">
    <source>
        <dbReference type="ARBA" id="ARBA00022670"/>
    </source>
</evidence>
<evidence type="ECO:0000256" key="4">
    <source>
        <dbReference type="ARBA" id="ARBA00022801"/>
    </source>
</evidence>
<dbReference type="FunFam" id="3.40.50.200:FF:000014">
    <property type="entry name" value="Proteinase K"/>
    <property type="match status" value="1"/>
</dbReference>
<comment type="similarity">
    <text evidence="1 6 7">Belongs to the peptidase S8 family.</text>
</comment>
<evidence type="ECO:0000256" key="6">
    <source>
        <dbReference type="PROSITE-ProRule" id="PRU01240"/>
    </source>
</evidence>
<evidence type="ECO:0000256" key="3">
    <source>
        <dbReference type="ARBA" id="ARBA00022729"/>
    </source>
</evidence>